<evidence type="ECO:0000256" key="11">
    <source>
        <dbReference type="ARBA" id="ARBA00022884"/>
    </source>
</evidence>
<dbReference type="InterPro" id="IPR045060">
    <property type="entry name" value="Phe-tRNA-ligase_IIc_bsu"/>
</dbReference>
<dbReference type="InterPro" id="IPR045864">
    <property type="entry name" value="aa-tRNA-synth_II/BPL/LPL"/>
</dbReference>
<dbReference type="CDD" id="cd02796">
    <property type="entry name" value="tRNA_bind_bactPheRS"/>
    <property type="match status" value="1"/>
</dbReference>
<dbReference type="InterPro" id="IPR005146">
    <property type="entry name" value="B3/B4_tRNA-bd"/>
</dbReference>
<dbReference type="PROSITE" id="PS51447">
    <property type="entry name" value="FDX_ACB"/>
    <property type="match status" value="1"/>
</dbReference>
<dbReference type="Pfam" id="PF03483">
    <property type="entry name" value="B3_4"/>
    <property type="match status" value="1"/>
</dbReference>
<feature type="domain" description="B5" evidence="19">
    <location>
        <begin position="400"/>
        <end position="475"/>
    </location>
</feature>
<dbReference type="InterPro" id="IPR012340">
    <property type="entry name" value="NA-bd_OB-fold"/>
</dbReference>
<dbReference type="SUPFAM" id="SSF56037">
    <property type="entry name" value="PheT/TilS domain"/>
    <property type="match status" value="1"/>
</dbReference>
<evidence type="ECO:0000313" key="21">
    <source>
        <dbReference type="Proteomes" id="UP000077469"/>
    </source>
</evidence>
<dbReference type="InterPro" id="IPR036690">
    <property type="entry name" value="Fdx_antiC-bd_sf"/>
</dbReference>
<dbReference type="InterPro" id="IPR009061">
    <property type="entry name" value="DNA-bd_dom_put_sf"/>
</dbReference>
<dbReference type="Pfam" id="PF03484">
    <property type="entry name" value="B5"/>
    <property type="match status" value="1"/>
</dbReference>
<evidence type="ECO:0000256" key="16">
    <source>
        <dbReference type="PROSITE-ProRule" id="PRU00209"/>
    </source>
</evidence>
<name>A0A0X1KST1_9THEM</name>
<dbReference type="PATRIC" id="fig|1123384.7.peg.1924"/>
<sequence>MQVPVEWLKELVDIDVSVEELAHRLTMAGVSVERIFNPFASGKIVSAIVVETRPHPNAEKLKVCKVFDGSAYHTTITSDMNVKENCLVAIAYPGTRFADGTEVRQTKIREVLSEVVMCSLQELGLEEKSDHVYLIDEDLEVGVDLVRHWKLDESVLDLDITPNRPDCLGVIGVAREVAVLLNKKLKLPEPKVEIFDEPVEKFVSVQIEDVEGCPRYCVAYVRSSKVKDSPLWMKRRLMACGVRPINNIVDASNYVMLLTGHPVHVFDYSKVKDGRIVVRCSKKDEEVVLLDERTYRLTGIETLITDGENILAVGGVMGAQDSGVAQSTEELLLEVAYFDPVRIRRTCRALNIKSDASHRFERGVDPNDADYVMNLLIHTIQQVAGGVSARGLVDVYPRRIERKSVTLRREKLRKVLGIDVPNGEVFRILESLGMEVRTTQDSWTVLVPTHRPDISIEEDLIEEVGRIFGYDKVQSEAPRILASAGGWSDYQKFRRNIKQLVRSCGFNEVVNLSFCKSSVVKELTKQEPLMLNNPMVEDMDSLRPSLLFGLIDCVAYNIRRQNRDVKFFEIAKIYGLKDGSIFEREKLGMIASGKLEEDDYTDTRSVSLLWLKGVIEEIGRHLNLNFEFEPATIDWLTPGRRAFIYVNNQQVGCLGMLTRSFNEVYDFKGEVYFAELDLQTLYENFNPARGIVTPAPFPYVRRDVSLLLPVGSRAGDILKFLRTSHEFVESVGVSDVYTGKGLAENTISVTFYVIYRAPDRSLTDEEVNELFENTIRKVEETFNVRRRF</sequence>
<evidence type="ECO:0000256" key="12">
    <source>
        <dbReference type="ARBA" id="ARBA00022917"/>
    </source>
</evidence>
<dbReference type="InterPro" id="IPR004532">
    <property type="entry name" value="Phe-tRNA-ligase_IIc_bsu_bact"/>
</dbReference>
<dbReference type="SUPFAM" id="SSF50249">
    <property type="entry name" value="Nucleic acid-binding proteins"/>
    <property type="match status" value="1"/>
</dbReference>
<dbReference type="Gene3D" id="3.30.70.380">
    <property type="entry name" value="Ferrodoxin-fold anticodon-binding domain"/>
    <property type="match status" value="1"/>
</dbReference>
<dbReference type="InterPro" id="IPR041616">
    <property type="entry name" value="PheRS_beta_core"/>
</dbReference>
<dbReference type="CDD" id="cd00769">
    <property type="entry name" value="PheRS_beta_core"/>
    <property type="match status" value="1"/>
</dbReference>
<dbReference type="GO" id="GO:0006432">
    <property type="term" value="P:phenylalanyl-tRNA aminoacylation"/>
    <property type="evidence" value="ECO:0007669"/>
    <property type="project" value="UniProtKB-UniRule"/>
</dbReference>
<evidence type="ECO:0000256" key="10">
    <source>
        <dbReference type="ARBA" id="ARBA00022842"/>
    </source>
</evidence>
<dbReference type="GO" id="GO:0000049">
    <property type="term" value="F:tRNA binding"/>
    <property type="evidence" value="ECO:0007669"/>
    <property type="project" value="UniProtKB-UniRule"/>
</dbReference>
<evidence type="ECO:0000256" key="14">
    <source>
        <dbReference type="ARBA" id="ARBA00049255"/>
    </source>
</evidence>
<evidence type="ECO:0000256" key="8">
    <source>
        <dbReference type="ARBA" id="ARBA00022741"/>
    </source>
</evidence>
<comment type="catalytic activity">
    <reaction evidence="14 15">
        <text>tRNA(Phe) + L-phenylalanine + ATP = L-phenylalanyl-tRNA(Phe) + AMP + diphosphate + H(+)</text>
        <dbReference type="Rhea" id="RHEA:19413"/>
        <dbReference type="Rhea" id="RHEA-COMP:9668"/>
        <dbReference type="Rhea" id="RHEA-COMP:9699"/>
        <dbReference type="ChEBI" id="CHEBI:15378"/>
        <dbReference type="ChEBI" id="CHEBI:30616"/>
        <dbReference type="ChEBI" id="CHEBI:33019"/>
        <dbReference type="ChEBI" id="CHEBI:58095"/>
        <dbReference type="ChEBI" id="CHEBI:78442"/>
        <dbReference type="ChEBI" id="CHEBI:78531"/>
        <dbReference type="ChEBI" id="CHEBI:456215"/>
        <dbReference type="EC" id="6.1.1.20"/>
    </reaction>
</comment>
<evidence type="ECO:0000256" key="6">
    <source>
        <dbReference type="ARBA" id="ARBA00022598"/>
    </source>
</evidence>
<proteinExistence type="inferred from homology"/>
<dbReference type="HAMAP" id="MF_00283">
    <property type="entry name" value="Phe_tRNA_synth_beta1"/>
    <property type="match status" value="1"/>
</dbReference>
<dbReference type="Gene3D" id="3.50.40.10">
    <property type="entry name" value="Phenylalanyl-trna Synthetase, Chain B, domain 3"/>
    <property type="match status" value="1"/>
</dbReference>
<evidence type="ECO:0000256" key="4">
    <source>
        <dbReference type="ARBA" id="ARBA00022490"/>
    </source>
</evidence>
<keyword evidence="9 15" id="KW-0067">ATP-binding</keyword>
<dbReference type="NCBIfam" id="TIGR00472">
    <property type="entry name" value="pheT_bact"/>
    <property type="match status" value="1"/>
</dbReference>
<keyword evidence="6 15" id="KW-0436">Ligase</keyword>
<dbReference type="SUPFAM" id="SSF46955">
    <property type="entry name" value="Putative DNA-binding domain"/>
    <property type="match status" value="1"/>
</dbReference>
<evidence type="ECO:0000256" key="3">
    <source>
        <dbReference type="ARBA" id="ARBA00011209"/>
    </source>
</evidence>
<accession>A0A0X1KST1</accession>
<protein>
    <recommendedName>
        <fullName evidence="15">Phenylalanine--tRNA ligase beta subunit</fullName>
        <ecNumber evidence="15">6.1.1.20</ecNumber>
    </recommendedName>
    <alternativeName>
        <fullName evidence="15">Phenylalanyl-tRNA synthetase beta subunit</fullName>
        <shortName evidence="15">PheRS</shortName>
    </alternativeName>
</protein>
<dbReference type="SMART" id="SM00874">
    <property type="entry name" value="B5"/>
    <property type="match status" value="1"/>
</dbReference>
<evidence type="ECO:0000256" key="15">
    <source>
        <dbReference type="HAMAP-Rule" id="MF_00283"/>
    </source>
</evidence>
<dbReference type="SUPFAM" id="SSF54991">
    <property type="entry name" value="Anticodon-binding domain of PheRS"/>
    <property type="match status" value="1"/>
</dbReference>
<dbReference type="GO" id="GO:0009328">
    <property type="term" value="C:phenylalanine-tRNA ligase complex"/>
    <property type="evidence" value="ECO:0007669"/>
    <property type="project" value="TreeGrafter"/>
</dbReference>
<dbReference type="Gene3D" id="3.30.56.10">
    <property type="match status" value="2"/>
</dbReference>
<dbReference type="Gene3D" id="3.30.930.10">
    <property type="entry name" value="Bira Bifunctional Protein, Domain 2"/>
    <property type="match status" value="1"/>
</dbReference>
<keyword evidence="10 15" id="KW-0460">Magnesium</keyword>
<dbReference type="OrthoDB" id="9805455at2"/>
<dbReference type="Pfam" id="PF03147">
    <property type="entry name" value="FDX-ACB"/>
    <property type="match status" value="1"/>
</dbReference>
<dbReference type="AlphaFoldDB" id="A0A0X1KST1"/>
<dbReference type="SUPFAM" id="SSF55681">
    <property type="entry name" value="Class II aaRS and biotin synthetases"/>
    <property type="match status" value="1"/>
</dbReference>
<comment type="similarity">
    <text evidence="2 15">Belongs to the phenylalanyl-tRNA synthetase beta subunit family. Type 1 subfamily.</text>
</comment>
<dbReference type="KEGG" id="phy:AJ81_09560"/>
<keyword evidence="11 16" id="KW-0694">RNA-binding</keyword>
<evidence type="ECO:0000256" key="5">
    <source>
        <dbReference type="ARBA" id="ARBA00022555"/>
    </source>
</evidence>
<feature type="binding site" evidence="15">
    <location>
        <position position="463"/>
    </location>
    <ligand>
        <name>Mg(2+)</name>
        <dbReference type="ChEBI" id="CHEBI:18420"/>
        <note>shared with alpha subunit</note>
    </ligand>
</feature>
<keyword evidence="21" id="KW-1185">Reference proteome</keyword>
<dbReference type="InterPro" id="IPR005147">
    <property type="entry name" value="tRNA_synthase_B5-dom"/>
</dbReference>
<evidence type="ECO:0000259" key="18">
    <source>
        <dbReference type="PROSITE" id="PS51447"/>
    </source>
</evidence>
<feature type="binding site" evidence="15">
    <location>
        <position position="459"/>
    </location>
    <ligand>
        <name>Mg(2+)</name>
        <dbReference type="ChEBI" id="CHEBI:18420"/>
        <note>shared with alpha subunit</note>
    </ligand>
</feature>
<dbReference type="PROSITE" id="PS50886">
    <property type="entry name" value="TRBD"/>
    <property type="match status" value="1"/>
</dbReference>
<keyword evidence="8 15" id="KW-0547">Nucleotide-binding</keyword>
<comment type="subcellular location">
    <subcellularLocation>
        <location evidence="1 15">Cytoplasm</location>
    </subcellularLocation>
</comment>
<keyword evidence="12 15" id="KW-0648">Protein biosynthesis</keyword>
<feature type="binding site" evidence="15">
    <location>
        <position position="453"/>
    </location>
    <ligand>
        <name>Mg(2+)</name>
        <dbReference type="ChEBI" id="CHEBI:18420"/>
        <note>shared with alpha subunit</note>
    </ligand>
</feature>
<dbReference type="STRING" id="1123384.AJ81_09560"/>
<dbReference type="PaxDb" id="1123384-AJ81_09560"/>
<dbReference type="GO" id="GO:0005524">
    <property type="term" value="F:ATP binding"/>
    <property type="evidence" value="ECO:0007669"/>
    <property type="project" value="UniProtKB-UniRule"/>
</dbReference>
<dbReference type="GO" id="GO:0000287">
    <property type="term" value="F:magnesium ion binding"/>
    <property type="evidence" value="ECO:0007669"/>
    <property type="project" value="UniProtKB-UniRule"/>
</dbReference>
<dbReference type="Pfam" id="PF01588">
    <property type="entry name" value="tRNA_bind"/>
    <property type="match status" value="1"/>
</dbReference>
<dbReference type="Gene3D" id="2.40.50.140">
    <property type="entry name" value="Nucleic acid-binding proteins"/>
    <property type="match status" value="1"/>
</dbReference>
<dbReference type="PANTHER" id="PTHR10947">
    <property type="entry name" value="PHENYLALANYL-TRNA SYNTHETASE BETA CHAIN AND LEUCINE-RICH REPEAT-CONTAINING PROTEIN 47"/>
    <property type="match status" value="1"/>
</dbReference>
<keyword evidence="4 15" id="KW-0963">Cytoplasm</keyword>
<dbReference type="InterPro" id="IPR005121">
    <property type="entry name" value="Fdx_antiC-bd"/>
</dbReference>
<keyword evidence="13 15" id="KW-0030">Aminoacyl-tRNA synthetase</keyword>
<evidence type="ECO:0000259" key="17">
    <source>
        <dbReference type="PROSITE" id="PS50886"/>
    </source>
</evidence>
<dbReference type="RefSeq" id="WP_031502461.1">
    <property type="nucleotide sequence ID" value="NC_022795.1"/>
</dbReference>
<organism evidence="20 21">
    <name type="scientific">Pseudothermotoga hypogea DSM 11164 = NBRC 106472</name>
    <dbReference type="NCBI Taxonomy" id="1123384"/>
    <lineage>
        <taxon>Bacteria</taxon>
        <taxon>Thermotogati</taxon>
        <taxon>Thermotogota</taxon>
        <taxon>Thermotogae</taxon>
        <taxon>Thermotogales</taxon>
        <taxon>Thermotogaceae</taxon>
        <taxon>Pseudothermotoga</taxon>
    </lineage>
</organism>
<dbReference type="Proteomes" id="UP000077469">
    <property type="component" value="Chromosome"/>
</dbReference>
<comment type="subunit">
    <text evidence="3 15">Tetramer of two alpha and two beta subunits.</text>
</comment>
<keyword evidence="5 16" id="KW-0820">tRNA-binding</keyword>
<comment type="cofactor">
    <cofactor evidence="15">
        <name>Mg(2+)</name>
        <dbReference type="ChEBI" id="CHEBI:18420"/>
    </cofactor>
    <text evidence="15">Binds 2 magnesium ions per tetramer.</text>
</comment>
<evidence type="ECO:0000313" key="20">
    <source>
        <dbReference type="EMBL" id="AJC74380.1"/>
    </source>
</evidence>
<gene>
    <name evidence="15" type="primary">pheT</name>
    <name evidence="20" type="ORF">AJ81_09560</name>
</gene>
<dbReference type="FunFam" id="3.30.56.10:FF:000002">
    <property type="entry name" value="Phenylalanine--tRNA ligase beta subunit"/>
    <property type="match status" value="1"/>
</dbReference>
<dbReference type="InterPro" id="IPR033714">
    <property type="entry name" value="tRNA_bind_bactPheRS"/>
</dbReference>
<evidence type="ECO:0000256" key="7">
    <source>
        <dbReference type="ARBA" id="ARBA00022723"/>
    </source>
</evidence>
<dbReference type="Pfam" id="PF17759">
    <property type="entry name" value="tRNA_synthFbeta"/>
    <property type="match status" value="1"/>
</dbReference>
<feature type="domain" description="TRNA-binding" evidence="17">
    <location>
        <begin position="38"/>
        <end position="146"/>
    </location>
</feature>
<evidence type="ECO:0000256" key="1">
    <source>
        <dbReference type="ARBA" id="ARBA00004496"/>
    </source>
</evidence>
<evidence type="ECO:0000256" key="13">
    <source>
        <dbReference type="ARBA" id="ARBA00023146"/>
    </source>
</evidence>
<evidence type="ECO:0000259" key="19">
    <source>
        <dbReference type="PROSITE" id="PS51483"/>
    </source>
</evidence>
<dbReference type="InterPro" id="IPR002547">
    <property type="entry name" value="tRNA-bd_dom"/>
</dbReference>
<dbReference type="SMART" id="SM00896">
    <property type="entry name" value="FDX-ACB"/>
    <property type="match status" value="1"/>
</dbReference>
<dbReference type="InterPro" id="IPR020825">
    <property type="entry name" value="Phe-tRNA_synthase-like_B3/B4"/>
</dbReference>
<dbReference type="SMART" id="SM00873">
    <property type="entry name" value="B3_4"/>
    <property type="match status" value="1"/>
</dbReference>
<keyword evidence="7 15" id="KW-0479">Metal-binding</keyword>
<dbReference type="PROSITE" id="PS51483">
    <property type="entry name" value="B5"/>
    <property type="match status" value="1"/>
</dbReference>
<evidence type="ECO:0000256" key="2">
    <source>
        <dbReference type="ARBA" id="ARBA00008653"/>
    </source>
</evidence>
<reference evidence="20 21" key="1">
    <citation type="submission" date="2014-01" db="EMBL/GenBank/DDBJ databases">
        <title>Genome sequencing of Thermotog hypogea.</title>
        <authorList>
            <person name="Zhang X."/>
            <person name="Alvare G."/>
            <person name="Fristensky B."/>
            <person name="Chen L."/>
            <person name="Suen T."/>
            <person name="Chen Q."/>
            <person name="Ma K."/>
        </authorList>
    </citation>
    <scope>NUCLEOTIDE SEQUENCE [LARGE SCALE GENOMIC DNA]</scope>
    <source>
        <strain evidence="20 21">DSM 11164</strain>
    </source>
</reference>
<evidence type="ECO:0000256" key="9">
    <source>
        <dbReference type="ARBA" id="ARBA00022840"/>
    </source>
</evidence>
<dbReference type="PANTHER" id="PTHR10947:SF0">
    <property type="entry name" value="PHENYLALANINE--TRNA LIGASE BETA SUBUNIT"/>
    <property type="match status" value="1"/>
</dbReference>
<dbReference type="EMBL" id="CP007141">
    <property type="protein sequence ID" value="AJC74380.1"/>
    <property type="molecule type" value="Genomic_DNA"/>
</dbReference>
<feature type="binding site" evidence="15">
    <location>
        <position position="462"/>
    </location>
    <ligand>
        <name>Mg(2+)</name>
        <dbReference type="ChEBI" id="CHEBI:18420"/>
        <note>shared with alpha subunit</note>
    </ligand>
</feature>
<dbReference type="EC" id="6.1.1.20" evidence="15"/>
<feature type="domain" description="FDX-ACB" evidence="18">
    <location>
        <begin position="695"/>
        <end position="787"/>
    </location>
</feature>
<dbReference type="GO" id="GO:0004826">
    <property type="term" value="F:phenylalanine-tRNA ligase activity"/>
    <property type="evidence" value="ECO:0007669"/>
    <property type="project" value="UniProtKB-UniRule"/>
</dbReference>